<dbReference type="GO" id="GO:0006913">
    <property type="term" value="P:nucleocytoplasmic transport"/>
    <property type="evidence" value="ECO:0007669"/>
    <property type="project" value="TreeGrafter"/>
</dbReference>
<dbReference type="SMART" id="SM00368">
    <property type="entry name" value="LRR_RI"/>
    <property type="match status" value="4"/>
</dbReference>
<dbReference type="GO" id="GO:0005509">
    <property type="term" value="F:calcium ion binding"/>
    <property type="evidence" value="ECO:0007669"/>
    <property type="project" value="InterPro"/>
</dbReference>
<dbReference type="PANTHER" id="PTHR24113:SF15">
    <property type="entry name" value="NACHT DOMAIN-CONTAINING PROTEIN"/>
    <property type="match status" value="1"/>
</dbReference>
<dbReference type="GO" id="GO:0005829">
    <property type="term" value="C:cytosol"/>
    <property type="evidence" value="ECO:0007669"/>
    <property type="project" value="TreeGrafter"/>
</dbReference>
<dbReference type="InterPro" id="IPR027038">
    <property type="entry name" value="RanGap"/>
</dbReference>
<dbReference type="InterPro" id="IPR002048">
    <property type="entry name" value="EF_hand_dom"/>
</dbReference>
<dbReference type="InterPro" id="IPR018247">
    <property type="entry name" value="EF_Hand_1_Ca_BS"/>
</dbReference>
<dbReference type="AlphaFoldDB" id="A0A813CIZ8"/>
<dbReference type="GO" id="GO:0005096">
    <property type="term" value="F:GTPase activator activity"/>
    <property type="evidence" value="ECO:0007669"/>
    <property type="project" value="InterPro"/>
</dbReference>
<dbReference type="OrthoDB" id="427950at2759"/>
<accession>A0A813CIZ8</accession>
<evidence type="ECO:0000313" key="4">
    <source>
        <dbReference type="EMBL" id="CAE7942427.1"/>
    </source>
</evidence>
<evidence type="ECO:0000256" key="1">
    <source>
        <dbReference type="ARBA" id="ARBA00022837"/>
    </source>
</evidence>
<feature type="compositionally biased region" description="Low complexity" evidence="2">
    <location>
        <begin position="1074"/>
        <end position="1085"/>
    </location>
</feature>
<dbReference type="InterPro" id="IPR011992">
    <property type="entry name" value="EF-hand-dom_pair"/>
</dbReference>
<evidence type="ECO:0000313" key="5">
    <source>
        <dbReference type="Proteomes" id="UP000601435"/>
    </source>
</evidence>
<feature type="domain" description="EF-hand" evidence="3">
    <location>
        <begin position="1147"/>
        <end position="1177"/>
    </location>
</feature>
<protein>
    <submittedName>
        <fullName evidence="4">Lrrc74b protein</fullName>
    </submittedName>
</protein>
<dbReference type="SUPFAM" id="SSF47473">
    <property type="entry name" value="EF-hand"/>
    <property type="match status" value="1"/>
</dbReference>
<proteinExistence type="predicted"/>
<dbReference type="InterPro" id="IPR032675">
    <property type="entry name" value="LRR_dom_sf"/>
</dbReference>
<dbReference type="SMART" id="SM00054">
    <property type="entry name" value="EFh"/>
    <property type="match status" value="2"/>
</dbReference>
<sequence length="1229" mass="138364">MEPHSPLLTRRQALLEDRNPLAERYSPTRRYSSFQDQKKCQQMLESIETPTHCALLLRSGKEYHCPKRLGLSLSALPPVPHTPHSARTTKQEVKPLRFGAATARESTSVRSRLERNQAERISEPLRAVKQMAGEQPSSKWHPGLHHWVQLRTWRHERHGGQAGQKTAPPLQRYAKVCQDCGLQPQQAVVGFLGQKLPFLDLRGLGYSDEDLLALAAAFPYTGTLERLDLGQNSKLTNRSVCPLLECVAARFADMLAALYLDKCIQIGREAMQLLTQLILGPMVNLQRLDISGVYVSIADYQKLAGAIERHERLQEVSLARTGISPDLSTKIIPSLVRNTRILKLDLGYNNFDPEAFTVLGNSLLKGSRLEYLGLAKTASVMASVPMCGFLEQLPADRCLKFLDLSDNQLDESSALMLEYGFLNHPTIELLDVSTNPLGQNGLCALLRLLSNEQCPELCNLLLEDVQTASDGDVALGLFDVDPSGQYSLDMAMAGQRTCFRLLLTNLAQLGGSRSQYIKSAMLTSSSTQPPTPYNVDGVRKRRGVWNVPTSGILSFVLSLNDYFLKDEGDNSVLYSEVVERMLLKRKRTWASKKKTFAVLQKVNSMEGPLFDAFLMALLRDFHLNKDQVMAIYMNQGDKAKETLIRMLPAIIHPRALLHAAQNTDSIKDILDFERSARAPLSLNLENPTGHYALRLEHLPTRSVVQKLLLLNRWQLHLWRKANLVDVSIDGKGKCLRNALLDGKSLSFSDADWRIPPQGLLTFDFVALYRPPAAAKPIPIETWGNVLAALQAELAPKKKEDMKVEEDPQSSLKISQAIWALRGISSRVWILSRQLRNLLCVFLHRDDRATVLCMMFLRCVDWPINGKCCQPKFTKPHWKSLSEKLGYMNLFPYGQPEMSFHTIDLAQWEQRRCLHTLVRLSNAEDAVNIKNPVMDKDANPNAPAFQPFVAGIPNSWAEWDNVPAQGIMQCTYNCAVDRQNLKVRRRLAATIGGWAHLPDTAFDFWSCLEDVPPEVLKVVVFMIRNWKSTDAAFTALNTQPDNMLNHKEFVDGLAKAGCCRTRRPKMRTMTMSVALGSRGLPGSPSGTEPESEDTGQLEALSSVFRYLDTSHDGDISRREFETLERVWRELQQSMYELKNDLEIFYGSLTKAFEAIDQDESGAISFEEFRKCVEATQFDGPVTEIFMFVDMNGDQEIDGEEFFILEEYSHAPPLPDFTDAKTAKMARLLQK</sequence>
<dbReference type="PANTHER" id="PTHR24113">
    <property type="entry name" value="RAN GTPASE-ACTIVATING PROTEIN 1"/>
    <property type="match status" value="1"/>
</dbReference>
<keyword evidence="1" id="KW-0106">Calcium</keyword>
<dbReference type="PROSITE" id="PS00018">
    <property type="entry name" value="EF_HAND_1"/>
    <property type="match status" value="3"/>
</dbReference>
<organism evidence="4 5">
    <name type="scientific">Symbiodinium necroappetens</name>
    <dbReference type="NCBI Taxonomy" id="1628268"/>
    <lineage>
        <taxon>Eukaryota</taxon>
        <taxon>Sar</taxon>
        <taxon>Alveolata</taxon>
        <taxon>Dinophyceae</taxon>
        <taxon>Suessiales</taxon>
        <taxon>Symbiodiniaceae</taxon>
        <taxon>Symbiodinium</taxon>
    </lineage>
</organism>
<comment type="caution">
    <text evidence="4">The sequence shown here is derived from an EMBL/GenBank/DDBJ whole genome shotgun (WGS) entry which is preliminary data.</text>
</comment>
<dbReference type="SUPFAM" id="SSF52047">
    <property type="entry name" value="RNI-like"/>
    <property type="match status" value="1"/>
</dbReference>
<dbReference type="Pfam" id="PF13202">
    <property type="entry name" value="EF-hand_5"/>
    <property type="match status" value="2"/>
</dbReference>
<dbReference type="PROSITE" id="PS50222">
    <property type="entry name" value="EF_HAND_2"/>
    <property type="match status" value="1"/>
</dbReference>
<keyword evidence="5" id="KW-1185">Reference proteome</keyword>
<evidence type="ECO:0000256" key="2">
    <source>
        <dbReference type="SAM" id="MobiDB-lite"/>
    </source>
</evidence>
<dbReference type="CDD" id="cd00051">
    <property type="entry name" value="EFh"/>
    <property type="match status" value="2"/>
</dbReference>
<dbReference type="Gene3D" id="1.10.238.10">
    <property type="entry name" value="EF-hand"/>
    <property type="match status" value="1"/>
</dbReference>
<evidence type="ECO:0000259" key="3">
    <source>
        <dbReference type="PROSITE" id="PS50222"/>
    </source>
</evidence>
<dbReference type="GO" id="GO:0031267">
    <property type="term" value="F:small GTPase binding"/>
    <property type="evidence" value="ECO:0007669"/>
    <property type="project" value="TreeGrafter"/>
</dbReference>
<reference evidence="4" key="1">
    <citation type="submission" date="2021-02" db="EMBL/GenBank/DDBJ databases">
        <authorList>
            <person name="Dougan E. K."/>
            <person name="Rhodes N."/>
            <person name="Thang M."/>
            <person name="Chan C."/>
        </authorList>
    </citation>
    <scope>NUCLEOTIDE SEQUENCE</scope>
</reference>
<dbReference type="GO" id="GO:0005634">
    <property type="term" value="C:nucleus"/>
    <property type="evidence" value="ECO:0007669"/>
    <property type="project" value="TreeGrafter"/>
</dbReference>
<gene>
    <name evidence="4" type="primary">Lrrc74b</name>
    <name evidence="4" type="ORF">SNEC2469_LOCUS34660</name>
</gene>
<name>A0A813CIZ8_9DINO</name>
<dbReference type="Gene3D" id="3.80.10.10">
    <property type="entry name" value="Ribonuclease Inhibitor"/>
    <property type="match status" value="1"/>
</dbReference>
<feature type="region of interest" description="Disordered" evidence="2">
    <location>
        <begin position="1074"/>
        <end position="1093"/>
    </location>
</feature>
<dbReference type="Proteomes" id="UP000601435">
    <property type="component" value="Unassembled WGS sequence"/>
</dbReference>
<dbReference type="GO" id="GO:0048471">
    <property type="term" value="C:perinuclear region of cytoplasm"/>
    <property type="evidence" value="ECO:0007669"/>
    <property type="project" value="TreeGrafter"/>
</dbReference>
<dbReference type="EMBL" id="CAJNJA010096663">
    <property type="protein sequence ID" value="CAE7942427.1"/>
    <property type="molecule type" value="Genomic_DNA"/>
</dbReference>